<proteinExistence type="predicted"/>
<sequence>RDSSKFSLRLPEFNPDIEESDPLAWLSTVDMCLTEHPRVGSDLILTLNKALKGSASRWISQITFPDITWEQFKSLFLAQYDVADTSAATIFAQLNLVPKDNENLVPFASRMLSILTARMKNLTIEEYSISLILAHLSKFDHRVKRLSHTSDIKTRDTFLKELKALSYGKRPPIDNNSR</sequence>
<feature type="non-terminal residue" evidence="1">
    <location>
        <position position="1"/>
    </location>
</feature>
<accession>A0A0A9Y9X2</accession>
<feature type="non-terminal residue" evidence="1">
    <location>
        <position position="178"/>
    </location>
</feature>
<evidence type="ECO:0000313" key="1">
    <source>
        <dbReference type="EMBL" id="JAG26330.1"/>
    </source>
</evidence>
<organism evidence="1">
    <name type="scientific">Lygus hesperus</name>
    <name type="common">Western plant bug</name>
    <dbReference type="NCBI Taxonomy" id="30085"/>
    <lineage>
        <taxon>Eukaryota</taxon>
        <taxon>Metazoa</taxon>
        <taxon>Ecdysozoa</taxon>
        <taxon>Arthropoda</taxon>
        <taxon>Hexapoda</taxon>
        <taxon>Insecta</taxon>
        <taxon>Pterygota</taxon>
        <taxon>Neoptera</taxon>
        <taxon>Paraneoptera</taxon>
        <taxon>Hemiptera</taxon>
        <taxon>Heteroptera</taxon>
        <taxon>Panheteroptera</taxon>
        <taxon>Cimicomorpha</taxon>
        <taxon>Miridae</taxon>
        <taxon>Mirini</taxon>
        <taxon>Lygus</taxon>
    </lineage>
</organism>
<gene>
    <name evidence="1" type="primary">carB_14</name>
    <name evidence="1" type="ORF">CM83_104792</name>
</gene>
<dbReference type="AlphaFoldDB" id="A0A0A9Y9X2"/>
<reference evidence="1" key="2">
    <citation type="submission" date="2014-07" db="EMBL/GenBank/DDBJ databases">
        <authorList>
            <person name="Hull J."/>
        </authorList>
    </citation>
    <scope>NUCLEOTIDE SEQUENCE</scope>
</reference>
<dbReference type="EMBL" id="GBHO01017274">
    <property type="protein sequence ID" value="JAG26330.1"/>
    <property type="molecule type" value="Transcribed_RNA"/>
</dbReference>
<name>A0A0A9Y9X2_LYGHE</name>
<reference evidence="1" key="1">
    <citation type="journal article" date="2014" name="PLoS ONE">
        <title>Transcriptome-Based Identification of ABC Transporters in the Western Tarnished Plant Bug Lygus hesperus.</title>
        <authorList>
            <person name="Hull J.J."/>
            <person name="Chaney K."/>
            <person name="Geib S.M."/>
            <person name="Fabrick J.A."/>
            <person name="Brent C.S."/>
            <person name="Walsh D."/>
            <person name="Lavine L.C."/>
        </authorList>
    </citation>
    <scope>NUCLEOTIDE SEQUENCE</scope>
</reference>
<protein>
    <submittedName>
        <fullName evidence="1">Carbamoyl-phosphate synthase large chain</fullName>
    </submittedName>
</protein>